<dbReference type="UniPathway" id="UPA00973"/>
<accession>L0EUJ5</accession>
<comment type="pathway">
    <text evidence="7">Bacterial outer membrane biogenesis; LPS lipid A biosynthesis.</text>
</comment>
<reference evidence="9 10" key="1">
    <citation type="journal article" date="2012" name="Stand. Genomic Sci.">
        <title>Complete genome sequence of Liberibacter crescens BT-1.</title>
        <authorList>
            <person name="Leonard M.T."/>
            <person name="Fagen J.R."/>
            <person name="Davis-Richardson A.G."/>
            <person name="Davis M.J."/>
            <person name="Triplett E.W."/>
        </authorList>
    </citation>
    <scope>NUCLEOTIDE SEQUENCE [LARGE SCALE GENOMIC DNA]</scope>
    <source>
        <strain evidence="9 10">BT-1</strain>
    </source>
</reference>
<evidence type="ECO:0000256" key="6">
    <source>
        <dbReference type="ARBA" id="ARBA00023315"/>
    </source>
</evidence>
<comment type="catalytic activity">
    <reaction evidence="7">
        <text>a UDP-3-O-[(3R)-3-hydroxyacyl]-alpha-D-glucosamine + a (3R)-hydroxyacyl-[ACP] = a UDP-2-N,3-O-bis[(3R)-3-hydroxyacyl]-alpha-D-glucosamine + holo-[ACP] + H(+)</text>
        <dbReference type="Rhea" id="RHEA:53836"/>
        <dbReference type="Rhea" id="RHEA-COMP:9685"/>
        <dbReference type="Rhea" id="RHEA-COMP:9945"/>
        <dbReference type="ChEBI" id="CHEBI:15378"/>
        <dbReference type="ChEBI" id="CHEBI:64479"/>
        <dbReference type="ChEBI" id="CHEBI:78827"/>
        <dbReference type="ChEBI" id="CHEBI:137740"/>
        <dbReference type="ChEBI" id="CHEBI:137748"/>
        <dbReference type="EC" id="2.3.1.191"/>
    </reaction>
</comment>
<keyword evidence="4 7" id="KW-0677">Repeat</keyword>
<comment type="similarity">
    <text evidence="7">Belongs to the transferase hexapeptide repeat family. LpxD subfamily.</text>
</comment>
<dbReference type="HOGENOM" id="CLU_049865_0_2_5"/>
<proteinExistence type="inferred from homology"/>
<evidence type="ECO:0000313" key="9">
    <source>
        <dbReference type="EMBL" id="AGA64041.1"/>
    </source>
</evidence>
<evidence type="ECO:0000256" key="1">
    <source>
        <dbReference type="ARBA" id="ARBA00022516"/>
    </source>
</evidence>
<comment type="function">
    <text evidence="7">Catalyzes the N-acylation of UDP-3-O-acylglucosamine using 3-hydroxyacyl-ACP as the acyl donor. Is involved in the biosynthesis of lipid A, a phosphorylated glycolipid that anchors the lipopolysaccharide to the outer membrane of the cell.</text>
</comment>
<sequence>MIENLKFFTPSKAGISLSQLAHSINVELMNKDYGNRIIYSIAPIARAKEGDVAYIISRKFIPDLESCYASAIICNSDMRAFIPDHIAVLLSSSPEEAFALAGYLLYPDAMCPSSVILGFKGLSSAAFVDNTAKLESDITIELMAVIGSDVEIGSGTYIGPGVVIGPHVKIGRNCSISSGSSVFSAFIGNGVILHNGVKIGQDGFGYALGKESILKLVQIGRVIIQDNVEIGANTTVDRGAMDDTVIGEGTKIDNQVQIAHNVYIGCHCIISGQVGIAGSVRIGDGVLIGGQCGITGHITIGDGVKLASRSGVMGSVPSGASYGGMPARPIKDYLIELVKLRSKKSYSKRIRNKDE</sequence>
<dbReference type="NCBIfam" id="TIGR01853">
    <property type="entry name" value="lipid_A_lpxD"/>
    <property type="match status" value="1"/>
</dbReference>
<keyword evidence="5 7" id="KW-0443">Lipid metabolism</keyword>
<dbReference type="STRING" id="1215343.B488_00480"/>
<dbReference type="InterPro" id="IPR011004">
    <property type="entry name" value="Trimer_LpxA-like_sf"/>
</dbReference>
<keyword evidence="10" id="KW-1185">Reference proteome</keyword>
<gene>
    <name evidence="7" type="primary">lpxD</name>
    <name evidence="9" type="ordered locus">B488_00480</name>
</gene>
<dbReference type="HAMAP" id="MF_00523">
    <property type="entry name" value="LpxD"/>
    <property type="match status" value="1"/>
</dbReference>
<organism evidence="9 10">
    <name type="scientific">Liberibacter crescens (strain BT-1)</name>
    <dbReference type="NCBI Taxonomy" id="1215343"/>
    <lineage>
        <taxon>Bacteria</taxon>
        <taxon>Pseudomonadati</taxon>
        <taxon>Pseudomonadota</taxon>
        <taxon>Alphaproteobacteria</taxon>
        <taxon>Hyphomicrobiales</taxon>
        <taxon>Rhizobiaceae</taxon>
        <taxon>Liberibacter</taxon>
    </lineage>
</organism>
<evidence type="ECO:0000256" key="7">
    <source>
        <dbReference type="HAMAP-Rule" id="MF_00523"/>
    </source>
</evidence>
<dbReference type="SUPFAM" id="SSF51161">
    <property type="entry name" value="Trimeric LpxA-like enzymes"/>
    <property type="match status" value="1"/>
</dbReference>
<evidence type="ECO:0000256" key="2">
    <source>
        <dbReference type="ARBA" id="ARBA00022556"/>
    </source>
</evidence>
<dbReference type="InterPro" id="IPR001451">
    <property type="entry name" value="Hexapep"/>
</dbReference>
<dbReference type="Proteomes" id="UP000010799">
    <property type="component" value="Chromosome"/>
</dbReference>
<keyword evidence="2 7" id="KW-0441">Lipid A biosynthesis</keyword>
<dbReference type="GO" id="GO:0009245">
    <property type="term" value="P:lipid A biosynthetic process"/>
    <property type="evidence" value="ECO:0007669"/>
    <property type="project" value="UniProtKB-UniRule"/>
</dbReference>
<dbReference type="PANTHER" id="PTHR43378">
    <property type="entry name" value="UDP-3-O-ACYLGLUCOSAMINE N-ACYLTRANSFERASE"/>
    <property type="match status" value="1"/>
</dbReference>
<evidence type="ECO:0000259" key="8">
    <source>
        <dbReference type="Pfam" id="PF04613"/>
    </source>
</evidence>
<dbReference type="AlphaFoldDB" id="L0EUJ5"/>
<dbReference type="InterPro" id="IPR020573">
    <property type="entry name" value="UDP_GlcNAc_AcTrfase_non-rep"/>
</dbReference>
<dbReference type="Gene3D" id="2.160.10.10">
    <property type="entry name" value="Hexapeptide repeat proteins"/>
    <property type="match status" value="1"/>
</dbReference>
<dbReference type="Pfam" id="PF04613">
    <property type="entry name" value="LpxD"/>
    <property type="match status" value="1"/>
</dbReference>
<dbReference type="Pfam" id="PF00132">
    <property type="entry name" value="Hexapep"/>
    <property type="match status" value="2"/>
</dbReference>
<dbReference type="PATRIC" id="fig|1215343.11.peg.51"/>
<feature type="domain" description="UDP-3-O-[3-hydroxymyristoyl] glucosamine N-acyltransferase non-repeat region" evidence="8">
    <location>
        <begin position="36"/>
        <end position="101"/>
    </location>
</feature>
<dbReference type="GO" id="GO:0103118">
    <property type="term" value="F:UDP-3-O-[(3R)-3-hydroxyacyl]-glucosamine N-acyltransferase activity"/>
    <property type="evidence" value="ECO:0007669"/>
    <property type="project" value="UniProtKB-EC"/>
</dbReference>
<evidence type="ECO:0000256" key="3">
    <source>
        <dbReference type="ARBA" id="ARBA00022679"/>
    </source>
</evidence>
<keyword evidence="3 7" id="KW-0808">Transferase</keyword>
<name>L0EUJ5_LIBCB</name>
<evidence type="ECO:0000313" key="10">
    <source>
        <dbReference type="Proteomes" id="UP000010799"/>
    </source>
</evidence>
<dbReference type="NCBIfam" id="NF002060">
    <property type="entry name" value="PRK00892.1"/>
    <property type="match status" value="1"/>
</dbReference>
<dbReference type="GO" id="GO:0016410">
    <property type="term" value="F:N-acyltransferase activity"/>
    <property type="evidence" value="ECO:0007669"/>
    <property type="project" value="InterPro"/>
</dbReference>
<dbReference type="EMBL" id="CP003789">
    <property type="protein sequence ID" value="AGA64041.1"/>
    <property type="molecule type" value="Genomic_DNA"/>
</dbReference>
<dbReference type="GO" id="GO:0016020">
    <property type="term" value="C:membrane"/>
    <property type="evidence" value="ECO:0007669"/>
    <property type="project" value="GOC"/>
</dbReference>
<dbReference type="PANTHER" id="PTHR43378:SF2">
    <property type="entry name" value="UDP-3-O-ACYLGLUCOSAMINE N-ACYLTRANSFERASE 1, MITOCHONDRIAL-RELATED"/>
    <property type="match status" value="1"/>
</dbReference>
<keyword evidence="6 7" id="KW-0012">Acyltransferase</keyword>
<dbReference type="InterPro" id="IPR007691">
    <property type="entry name" value="LpxD"/>
</dbReference>
<dbReference type="EC" id="2.3.1.191" evidence="7"/>
<keyword evidence="1 7" id="KW-0444">Lipid biosynthesis</keyword>
<evidence type="ECO:0000256" key="4">
    <source>
        <dbReference type="ARBA" id="ARBA00022737"/>
    </source>
</evidence>
<comment type="subunit">
    <text evidence="7">Homotrimer.</text>
</comment>
<dbReference type="Gene3D" id="3.40.1390.10">
    <property type="entry name" value="MurE/MurF, N-terminal domain"/>
    <property type="match status" value="1"/>
</dbReference>
<evidence type="ECO:0000256" key="5">
    <source>
        <dbReference type="ARBA" id="ARBA00023098"/>
    </source>
</evidence>
<protein>
    <recommendedName>
        <fullName evidence="7">UDP-3-O-acylglucosamine N-acyltransferase</fullName>
        <ecNumber evidence="7">2.3.1.191</ecNumber>
    </recommendedName>
</protein>
<dbReference type="KEGG" id="lcc:B488_00480"/>
<feature type="active site" description="Proton acceptor" evidence="7">
    <location>
        <position position="260"/>
    </location>
</feature>
<dbReference type="eggNOG" id="COG1044">
    <property type="taxonomic scope" value="Bacteria"/>
</dbReference>
<dbReference type="CDD" id="cd03352">
    <property type="entry name" value="LbH_LpxD"/>
    <property type="match status" value="1"/>
</dbReference>